<dbReference type="InterPro" id="IPR008557">
    <property type="entry name" value="PhoX"/>
</dbReference>
<feature type="compositionally biased region" description="Basic and acidic residues" evidence="1">
    <location>
        <begin position="520"/>
        <end position="537"/>
    </location>
</feature>
<reference evidence="3" key="1">
    <citation type="journal article" date="2019" name="Int. J. Syst. Evol. Microbiol.">
        <title>The Global Catalogue of Microorganisms (GCM) 10K type strain sequencing project: providing services to taxonomists for standard genome sequencing and annotation.</title>
        <authorList>
            <consortium name="The Broad Institute Genomics Platform"/>
            <consortium name="The Broad Institute Genome Sequencing Center for Infectious Disease"/>
            <person name="Wu L."/>
            <person name="Ma J."/>
        </authorList>
    </citation>
    <scope>NUCLEOTIDE SEQUENCE [LARGE SCALE GENOMIC DNA]</scope>
    <source>
        <strain evidence="3">CCUG 50873</strain>
    </source>
</reference>
<dbReference type="Pfam" id="PF05787">
    <property type="entry name" value="PhoX"/>
    <property type="match status" value="1"/>
</dbReference>
<dbReference type="PANTHER" id="PTHR35399:SF2">
    <property type="entry name" value="DUF839 DOMAIN-CONTAINING PROTEIN"/>
    <property type="match status" value="1"/>
</dbReference>
<comment type="caution">
    <text evidence="2">The sequence shown here is derived from an EMBL/GenBank/DDBJ whole genome shotgun (WGS) entry which is preliminary data.</text>
</comment>
<protein>
    <submittedName>
        <fullName evidence="2">PhoX family protein</fullName>
    </submittedName>
</protein>
<keyword evidence="3" id="KW-1185">Reference proteome</keyword>
<feature type="region of interest" description="Disordered" evidence="1">
    <location>
        <begin position="515"/>
        <end position="541"/>
    </location>
</feature>
<evidence type="ECO:0000313" key="2">
    <source>
        <dbReference type="EMBL" id="MFD0925478.1"/>
    </source>
</evidence>
<evidence type="ECO:0000256" key="1">
    <source>
        <dbReference type="SAM" id="MobiDB-lite"/>
    </source>
</evidence>
<name>A0ABW3G5Y5_9NOCA</name>
<dbReference type="EMBL" id="JBHTIL010000001">
    <property type="protein sequence ID" value="MFD0925478.1"/>
    <property type="molecule type" value="Genomic_DNA"/>
</dbReference>
<dbReference type="SUPFAM" id="SSF101898">
    <property type="entry name" value="NHL repeat"/>
    <property type="match status" value="1"/>
</dbReference>
<proteinExistence type="predicted"/>
<dbReference type="PANTHER" id="PTHR35399">
    <property type="entry name" value="SLR8030 PROTEIN"/>
    <property type="match status" value="1"/>
</dbReference>
<sequence>MVRIALPLFTSDRTRAGSSSRAHVTCRYKCGEACWQEPGNTSDNAFFGDVVRSMVSRRSVLTGTATAAIGVGAASVLAACGDSGSTSSAPQTPPVTGTGTGTGMDFTAVAPNTRDAVVVPDGYEQSVVIRWGDPVLPGAPEFDFAAQTPEAQEKQFGFNNDFAGLIPVDGQADRFHLVCNQEYTTEEFMFPDYRSKEPTENQARVSMAAHGITVVEVRTESGSGKLTPVVNERNRRITASTPFTLTGPAAGSEFVRTSADPAGTRILGTIGNCSGGITPWGTMLSGEENFPNYFSGASSVTDPTAKERLDRYSFDDDADYHQWGRFEERFDLARNPNEANRFGYIVEVDPHDPSSTPIKHSALGRTKHESATIHVTDDGTVVAYSGDDERFEYIYKFVSSRKVRPGTGSSAMRSNLRILDEGTLYVAVLTGDSPQQVDGSGRLPTDGKFAGGGRWVPLLTVDESGKATSRIDGMSAAEVAVFTRIAADKAGATKMDRPEDIEPHPTTGKVYCALTNNSKRGTDGKAAADEPNPRNENKNGQILEITDDHAGTEFTWELLLVCGDPAAADTYYGGFDKTKVSPISCPDNVAFDPHGNLWISTDGNALKSNDGLFAVALDGPNRGETKQFLTVPKGAETCGPIIGSERVLVCVQHPGETDDATVANPVSNWPDGGSSQPRPSVVAIWKKDGSIGV</sequence>
<accession>A0ABW3G5Y5</accession>
<evidence type="ECO:0000313" key="3">
    <source>
        <dbReference type="Proteomes" id="UP001597068"/>
    </source>
</evidence>
<dbReference type="RefSeq" id="WP_253646576.1">
    <property type="nucleotide sequence ID" value="NZ_BAAAMO010000002.1"/>
</dbReference>
<organism evidence="2 3">
    <name type="scientific">Williamsia deligens</name>
    <dbReference type="NCBI Taxonomy" id="321325"/>
    <lineage>
        <taxon>Bacteria</taxon>
        <taxon>Bacillati</taxon>
        <taxon>Actinomycetota</taxon>
        <taxon>Actinomycetes</taxon>
        <taxon>Mycobacteriales</taxon>
        <taxon>Nocardiaceae</taxon>
        <taxon>Williamsia</taxon>
    </lineage>
</organism>
<dbReference type="Proteomes" id="UP001597068">
    <property type="component" value="Unassembled WGS sequence"/>
</dbReference>
<gene>
    <name evidence="2" type="ORF">ACFQ04_06980</name>
</gene>